<gene>
    <name evidence="2" type="ORF">AVEN_59874_1</name>
</gene>
<keyword evidence="3" id="KW-1185">Reference proteome</keyword>
<dbReference type="Proteomes" id="UP000499080">
    <property type="component" value="Unassembled WGS sequence"/>
</dbReference>
<evidence type="ECO:0000313" key="3">
    <source>
        <dbReference type="Proteomes" id="UP000499080"/>
    </source>
</evidence>
<proteinExistence type="predicted"/>
<feature type="compositionally biased region" description="Basic and acidic residues" evidence="1">
    <location>
        <begin position="25"/>
        <end position="45"/>
    </location>
</feature>
<comment type="caution">
    <text evidence="2">The sequence shown here is derived from an EMBL/GenBank/DDBJ whole genome shotgun (WGS) entry which is preliminary data.</text>
</comment>
<protein>
    <submittedName>
        <fullName evidence="2">Uncharacterized protein</fullName>
    </submittedName>
</protein>
<evidence type="ECO:0000313" key="2">
    <source>
        <dbReference type="EMBL" id="GBM57390.1"/>
    </source>
</evidence>
<accession>A0A4Y2GUE3</accession>
<evidence type="ECO:0000256" key="1">
    <source>
        <dbReference type="SAM" id="MobiDB-lite"/>
    </source>
</evidence>
<organism evidence="2 3">
    <name type="scientific">Araneus ventricosus</name>
    <name type="common">Orbweaver spider</name>
    <name type="synonym">Epeira ventricosa</name>
    <dbReference type="NCBI Taxonomy" id="182803"/>
    <lineage>
        <taxon>Eukaryota</taxon>
        <taxon>Metazoa</taxon>
        <taxon>Ecdysozoa</taxon>
        <taxon>Arthropoda</taxon>
        <taxon>Chelicerata</taxon>
        <taxon>Arachnida</taxon>
        <taxon>Araneae</taxon>
        <taxon>Araneomorphae</taxon>
        <taxon>Entelegynae</taxon>
        <taxon>Araneoidea</taxon>
        <taxon>Araneidae</taxon>
        <taxon>Araneus</taxon>
    </lineage>
</organism>
<dbReference type="AlphaFoldDB" id="A0A4Y2GUE3"/>
<feature type="compositionally biased region" description="Basic residues" evidence="1">
    <location>
        <begin position="13"/>
        <end position="24"/>
    </location>
</feature>
<reference evidence="2 3" key="1">
    <citation type="journal article" date="2019" name="Sci. Rep.">
        <title>Orb-weaving spider Araneus ventricosus genome elucidates the spidroin gene catalogue.</title>
        <authorList>
            <person name="Kono N."/>
            <person name="Nakamura H."/>
            <person name="Ohtoshi R."/>
            <person name="Moran D.A.P."/>
            <person name="Shinohara A."/>
            <person name="Yoshida Y."/>
            <person name="Fujiwara M."/>
            <person name="Mori M."/>
            <person name="Tomita M."/>
            <person name="Arakawa K."/>
        </authorList>
    </citation>
    <scope>NUCLEOTIDE SEQUENCE [LARGE SCALE GENOMIC DNA]</scope>
</reference>
<dbReference type="EMBL" id="BGPR01001591">
    <property type="protein sequence ID" value="GBM57390.1"/>
    <property type="molecule type" value="Genomic_DNA"/>
</dbReference>
<sequence length="121" mass="14384">MFEYFRNRKAQFKRRPGNKSFSLKHLKDNRRNWGPDSRLKENNTKESDKVLQLATTKNINNQSEETRKVEKYFSSKFAGMKKRAEFSARLWCLIKSLVPPLPLISKENFTNSPRKGRKLEF</sequence>
<feature type="region of interest" description="Disordered" evidence="1">
    <location>
        <begin position="13"/>
        <end position="45"/>
    </location>
</feature>
<name>A0A4Y2GUE3_ARAVE</name>